<evidence type="ECO:0000256" key="5">
    <source>
        <dbReference type="ARBA" id="ARBA00023136"/>
    </source>
</evidence>
<feature type="transmembrane region" description="Helical" evidence="7">
    <location>
        <begin position="282"/>
        <end position="301"/>
    </location>
</feature>
<comment type="similarity">
    <text evidence="2">Belongs to the TMCO4 family.</text>
</comment>
<dbReference type="Pfam" id="PF05277">
    <property type="entry name" value="DUF726"/>
    <property type="match status" value="1"/>
</dbReference>
<feature type="region of interest" description="Disordered" evidence="6">
    <location>
        <begin position="73"/>
        <end position="121"/>
    </location>
</feature>
<dbReference type="SUPFAM" id="SSF53474">
    <property type="entry name" value="alpha/beta-Hydrolases"/>
    <property type="match status" value="1"/>
</dbReference>
<protein>
    <recommendedName>
        <fullName evidence="10">DUF726-domain-containing protein</fullName>
    </recommendedName>
</protein>
<dbReference type="PANTHER" id="PTHR17920:SF22">
    <property type="entry name" value="DUF726 DOMAIN PROTEIN (AFU_ORTHOLOGUE AFUA_2G12860)"/>
    <property type="match status" value="1"/>
</dbReference>
<feature type="compositionally biased region" description="Basic and acidic residues" evidence="6">
    <location>
        <begin position="654"/>
        <end position="669"/>
    </location>
</feature>
<dbReference type="AlphaFoldDB" id="A0A9N8JSF5"/>
<sequence>MSMFSKLPWSSGGEQQQQHEEEQSLTSVLPTPQARSDLTLLVANCTETMRKGITDTFDLNQIGKMEDMMSKLKMDESAQESEGATDTATTTEKTEEEKKRAEEKAQREQAERERELSGPKMQELQKAALQHFDDWRDSVLLRIGEVVNQREEAVSQKKEAHAQTSRVPPKKAPEPSKYDEGVIKALKELCPPTETPLVKLEEEHRALILHSVLLLLLSLEHYSAHSRVLLLHLTSSLNLSISFLADDESKIARGLLSAVEMKADDETKKKQEDNQSSRKWKVGLASVAGAALIGVTGGLAAPLVAAGIGSVMGGLGRFAAACLISYLTDYCPGLGATAAAGYLGTLASSSIIVGGLFGAYGGRMTGQMMDQYAKEVEDFSFVPVRTYHKPRKIDKEYRRLRVAIGISGWLTEKDEVVEPWKVIGPEMEAFALRFELQALLNLGNSLTTMIRSAAWGYAKSEIIKRTVFASLTAALWPLGLLKVSRIIDNPFSVAKSRADKAGEVLADALINRAQGERPVTLIGYSLGARVIFTCLKSLAARKAFGLVENVVLLGAPTPSTAADWRLIRAVTTGRVVNVYSTSDYILGFLYRSSSIQYGVAGLEPVSYVPGVQNVDVTDLVAGNHTSYRYLCGRILRKIGFEDVDLAAVEQEEKALEQATKAEEQERKQNEANTEGGATSEAEVKEMEGKVQQKNEASMMDWATEKFKAGGASASSAASQAREWVQRTASPRTGDQSASQDVGGAAVAVGSSLI</sequence>
<evidence type="ECO:0008006" key="10">
    <source>
        <dbReference type="Google" id="ProtNLM"/>
    </source>
</evidence>
<evidence type="ECO:0000256" key="2">
    <source>
        <dbReference type="ARBA" id="ARBA00009824"/>
    </source>
</evidence>
<dbReference type="PANTHER" id="PTHR17920">
    <property type="entry name" value="TRANSMEMBRANE AND COILED-COIL DOMAIN-CONTAINING PROTEIN 4 TMCO4"/>
    <property type="match status" value="1"/>
</dbReference>
<feature type="compositionally biased region" description="Basic and acidic residues" evidence="6">
    <location>
        <begin position="152"/>
        <end position="161"/>
    </location>
</feature>
<evidence type="ECO:0000313" key="8">
    <source>
        <dbReference type="EMBL" id="CAD0092483.1"/>
    </source>
</evidence>
<proteinExistence type="inferred from homology"/>
<dbReference type="OrthoDB" id="277931at2759"/>
<accession>A0A9N8JSF5</accession>
<organism evidence="8 9">
    <name type="scientific">Aureobasidium mustum</name>
    <dbReference type="NCBI Taxonomy" id="2773714"/>
    <lineage>
        <taxon>Eukaryota</taxon>
        <taxon>Fungi</taxon>
        <taxon>Dikarya</taxon>
        <taxon>Ascomycota</taxon>
        <taxon>Pezizomycotina</taxon>
        <taxon>Dothideomycetes</taxon>
        <taxon>Dothideomycetidae</taxon>
        <taxon>Dothideales</taxon>
        <taxon>Saccotheciaceae</taxon>
        <taxon>Aureobasidium</taxon>
    </lineage>
</organism>
<feature type="transmembrane region" description="Helical" evidence="7">
    <location>
        <begin position="339"/>
        <end position="360"/>
    </location>
</feature>
<comment type="caution">
    <text evidence="8">The sequence shown here is derived from an EMBL/GenBank/DDBJ whole genome shotgun (WGS) entry which is preliminary data.</text>
</comment>
<feature type="compositionally biased region" description="Polar residues" evidence="6">
    <location>
        <begin position="726"/>
        <end position="739"/>
    </location>
</feature>
<keyword evidence="5 7" id="KW-0472">Membrane</keyword>
<keyword evidence="9" id="KW-1185">Reference proteome</keyword>
<dbReference type="InterPro" id="IPR029058">
    <property type="entry name" value="AB_hydrolase_fold"/>
</dbReference>
<evidence type="ECO:0000256" key="7">
    <source>
        <dbReference type="SAM" id="Phobius"/>
    </source>
</evidence>
<evidence type="ECO:0000256" key="3">
    <source>
        <dbReference type="ARBA" id="ARBA00022692"/>
    </source>
</evidence>
<evidence type="ECO:0000313" key="9">
    <source>
        <dbReference type="Proteomes" id="UP000714618"/>
    </source>
</evidence>
<dbReference type="InterPro" id="IPR007941">
    <property type="entry name" value="DUF726"/>
</dbReference>
<dbReference type="GO" id="GO:0016020">
    <property type="term" value="C:membrane"/>
    <property type="evidence" value="ECO:0007669"/>
    <property type="project" value="UniProtKB-SubCell"/>
</dbReference>
<gene>
    <name evidence="8" type="ORF">AWRI4233_LOCUS3683</name>
</gene>
<evidence type="ECO:0000256" key="1">
    <source>
        <dbReference type="ARBA" id="ARBA00004141"/>
    </source>
</evidence>
<comment type="subcellular location">
    <subcellularLocation>
        <location evidence="1">Membrane</location>
        <topology evidence="1">Multi-pass membrane protein</topology>
    </subcellularLocation>
</comment>
<feature type="region of interest" description="Disordered" evidence="6">
    <location>
        <begin position="654"/>
        <end position="753"/>
    </location>
</feature>
<reference evidence="8" key="1">
    <citation type="submission" date="2020-06" db="EMBL/GenBank/DDBJ databases">
        <authorList>
            <person name="Onetto C."/>
        </authorList>
    </citation>
    <scope>NUCLEOTIDE SEQUENCE</scope>
</reference>
<dbReference type="Gene3D" id="3.40.50.1820">
    <property type="entry name" value="alpha/beta hydrolase"/>
    <property type="match status" value="1"/>
</dbReference>
<name>A0A9N8JSF5_9PEZI</name>
<dbReference type="Proteomes" id="UP000714618">
    <property type="component" value="Unassembled WGS sequence"/>
</dbReference>
<keyword evidence="3 7" id="KW-0812">Transmembrane</keyword>
<evidence type="ECO:0000256" key="4">
    <source>
        <dbReference type="ARBA" id="ARBA00022989"/>
    </source>
</evidence>
<feature type="compositionally biased region" description="Low complexity" evidence="6">
    <location>
        <begin position="708"/>
        <end position="718"/>
    </location>
</feature>
<feature type="compositionally biased region" description="Basic and acidic residues" evidence="6">
    <location>
        <begin position="681"/>
        <end position="692"/>
    </location>
</feature>
<keyword evidence="4 7" id="KW-1133">Transmembrane helix</keyword>
<feature type="region of interest" description="Disordered" evidence="6">
    <location>
        <begin position="152"/>
        <end position="177"/>
    </location>
</feature>
<feature type="transmembrane region" description="Helical" evidence="7">
    <location>
        <begin position="307"/>
        <end position="327"/>
    </location>
</feature>
<evidence type="ECO:0000256" key="6">
    <source>
        <dbReference type="SAM" id="MobiDB-lite"/>
    </source>
</evidence>
<dbReference type="EMBL" id="CAIJEO010000005">
    <property type="protein sequence ID" value="CAD0092483.1"/>
    <property type="molecule type" value="Genomic_DNA"/>
</dbReference>
<feature type="region of interest" description="Disordered" evidence="6">
    <location>
        <begin position="1"/>
        <end position="31"/>
    </location>
</feature>
<feature type="compositionally biased region" description="Basic and acidic residues" evidence="6">
    <location>
        <begin position="92"/>
        <end position="117"/>
    </location>
</feature>